<name>A0ABD3NIY7_9STRA</name>
<proteinExistence type="predicted"/>
<accession>A0ABD3NIY7</accession>
<feature type="transmembrane region" description="Helical" evidence="1">
    <location>
        <begin position="97"/>
        <end position="117"/>
    </location>
</feature>
<keyword evidence="1" id="KW-0812">Transmembrane</keyword>
<dbReference type="AlphaFoldDB" id="A0ABD3NIY7"/>
<evidence type="ECO:0000313" key="3">
    <source>
        <dbReference type="Proteomes" id="UP001516023"/>
    </source>
</evidence>
<dbReference type="Proteomes" id="UP001516023">
    <property type="component" value="Unassembled WGS sequence"/>
</dbReference>
<protein>
    <submittedName>
        <fullName evidence="2">Uncharacterized protein</fullName>
    </submittedName>
</protein>
<dbReference type="EMBL" id="JABMIG020000523">
    <property type="protein sequence ID" value="KAL3775903.1"/>
    <property type="molecule type" value="Genomic_DNA"/>
</dbReference>
<reference evidence="2 3" key="1">
    <citation type="journal article" date="2020" name="G3 (Bethesda)">
        <title>Improved Reference Genome for Cyclotella cryptica CCMP332, a Model for Cell Wall Morphogenesis, Salinity Adaptation, and Lipid Production in Diatoms (Bacillariophyta).</title>
        <authorList>
            <person name="Roberts W.R."/>
            <person name="Downey K.M."/>
            <person name="Ruck E.C."/>
            <person name="Traller J.C."/>
            <person name="Alverson A.J."/>
        </authorList>
    </citation>
    <scope>NUCLEOTIDE SEQUENCE [LARGE SCALE GENOMIC DNA]</scope>
    <source>
        <strain evidence="2 3">CCMP332</strain>
    </source>
</reference>
<sequence>MFVNTAVRSVARVSSKRPMSTAAPKMHKAKDVWGELKATRPPAGHDHVSLDDVRIALRILLMFPCTYPCIILRLHSHLFHIVFICVIQTVFEPPYNPFVVGAAVSTVLVTGYGLMYFGMRHQQYKQGYWK</sequence>
<evidence type="ECO:0000256" key="1">
    <source>
        <dbReference type="SAM" id="Phobius"/>
    </source>
</evidence>
<organism evidence="2 3">
    <name type="scientific">Cyclotella cryptica</name>
    <dbReference type="NCBI Taxonomy" id="29204"/>
    <lineage>
        <taxon>Eukaryota</taxon>
        <taxon>Sar</taxon>
        <taxon>Stramenopiles</taxon>
        <taxon>Ochrophyta</taxon>
        <taxon>Bacillariophyta</taxon>
        <taxon>Coscinodiscophyceae</taxon>
        <taxon>Thalassiosirophycidae</taxon>
        <taxon>Stephanodiscales</taxon>
        <taxon>Stephanodiscaceae</taxon>
        <taxon>Cyclotella</taxon>
    </lineage>
</organism>
<keyword evidence="3" id="KW-1185">Reference proteome</keyword>
<comment type="caution">
    <text evidence="2">The sequence shown here is derived from an EMBL/GenBank/DDBJ whole genome shotgun (WGS) entry which is preliminary data.</text>
</comment>
<evidence type="ECO:0000313" key="2">
    <source>
        <dbReference type="EMBL" id="KAL3775903.1"/>
    </source>
</evidence>
<keyword evidence="1" id="KW-0472">Membrane</keyword>
<gene>
    <name evidence="2" type="ORF">HJC23_000333</name>
</gene>
<feature type="transmembrane region" description="Helical" evidence="1">
    <location>
        <begin position="70"/>
        <end position="91"/>
    </location>
</feature>
<keyword evidence="1" id="KW-1133">Transmembrane helix</keyword>